<dbReference type="InterPro" id="IPR029063">
    <property type="entry name" value="SAM-dependent_MTases_sf"/>
</dbReference>
<dbReference type="InterPro" id="IPR002052">
    <property type="entry name" value="DNA_methylase_N6_adenine_CS"/>
</dbReference>
<evidence type="ECO:0000256" key="2">
    <source>
        <dbReference type="ARBA" id="ARBA00022679"/>
    </source>
</evidence>
<feature type="binding site" evidence="4">
    <location>
        <begin position="128"/>
        <end position="132"/>
    </location>
    <ligand>
        <name>S-adenosyl-L-methionine</name>
        <dbReference type="ChEBI" id="CHEBI:59789"/>
    </ligand>
</feature>
<feature type="binding site" evidence="4">
    <location>
        <position position="151"/>
    </location>
    <ligand>
        <name>S-adenosyl-L-methionine</name>
        <dbReference type="ChEBI" id="CHEBI:59789"/>
    </ligand>
</feature>
<dbReference type="InterPro" id="IPR019874">
    <property type="entry name" value="RF_methyltr_PrmC"/>
</dbReference>
<feature type="domain" description="Methyltransferase" evidence="5">
    <location>
        <begin position="118"/>
        <end position="270"/>
    </location>
</feature>
<dbReference type="EC" id="2.1.1.297" evidence="4"/>
<keyword evidence="1 4" id="KW-0489">Methyltransferase</keyword>
<evidence type="ECO:0000259" key="6">
    <source>
        <dbReference type="Pfam" id="PF17827"/>
    </source>
</evidence>
<dbReference type="SUPFAM" id="SSF53335">
    <property type="entry name" value="S-adenosyl-L-methionine-dependent methyltransferases"/>
    <property type="match status" value="1"/>
</dbReference>
<proteinExistence type="inferred from homology"/>
<dbReference type="NCBIfam" id="TIGR03534">
    <property type="entry name" value="RF_mod_PrmC"/>
    <property type="match status" value="1"/>
</dbReference>
<keyword evidence="2 4" id="KW-0808">Transferase</keyword>
<dbReference type="Pfam" id="PF17827">
    <property type="entry name" value="PrmC_N"/>
    <property type="match status" value="1"/>
</dbReference>
<dbReference type="InterPro" id="IPR004556">
    <property type="entry name" value="HemK-like"/>
</dbReference>
<feature type="domain" description="Release factor glutamine methyltransferase N-terminal" evidence="6">
    <location>
        <begin position="10"/>
        <end position="80"/>
    </location>
</feature>
<dbReference type="PROSITE" id="PS00092">
    <property type="entry name" value="N6_MTASE"/>
    <property type="match status" value="1"/>
</dbReference>
<feature type="binding site" evidence="4">
    <location>
        <position position="196"/>
    </location>
    <ligand>
        <name>S-adenosyl-L-methionine</name>
        <dbReference type="ChEBI" id="CHEBI:59789"/>
    </ligand>
</feature>
<evidence type="ECO:0000256" key="4">
    <source>
        <dbReference type="HAMAP-Rule" id="MF_02126"/>
    </source>
</evidence>
<dbReference type="GO" id="GO:0032259">
    <property type="term" value="P:methylation"/>
    <property type="evidence" value="ECO:0007669"/>
    <property type="project" value="UniProtKB-KW"/>
</dbReference>
<dbReference type="Pfam" id="PF13847">
    <property type="entry name" value="Methyltransf_31"/>
    <property type="match status" value="1"/>
</dbReference>
<comment type="catalytic activity">
    <reaction evidence="4">
        <text>L-glutaminyl-[peptide chain release factor] + S-adenosyl-L-methionine = N(5)-methyl-L-glutaminyl-[peptide chain release factor] + S-adenosyl-L-homocysteine + H(+)</text>
        <dbReference type="Rhea" id="RHEA:42896"/>
        <dbReference type="Rhea" id="RHEA-COMP:10271"/>
        <dbReference type="Rhea" id="RHEA-COMP:10272"/>
        <dbReference type="ChEBI" id="CHEBI:15378"/>
        <dbReference type="ChEBI" id="CHEBI:30011"/>
        <dbReference type="ChEBI" id="CHEBI:57856"/>
        <dbReference type="ChEBI" id="CHEBI:59789"/>
        <dbReference type="ChEBI" id="CHEBI:61891"/>
        <dbReference type="EC" id="2.1.1.297"/>
    </reaction>
</comment>
<gene>
    <name evidence="4 7" type="primary">prmC</name>
    <name evidence="7" type="ORF">ENS15_00970</name>
</gene>
<dbReference type="EMBL" id="DSTT01000001">
    <property type="protein sequence ID" value="HFK23216.1"/>
    <property type="molecule type" value="Genomic_DNA"/>
</dbReference>
<dbReference type="InterPro" id="IPR050320">
    <property type="entry name" value="N5-glutamine_MTase"/>
</dbReference>
<comment type="similarity">
    <text evidence="4">Belongs to the protein N5-glutamine methyltransferase family. PrmC subfamily.</text>
</comment>
<dbReference type="Gene3D" id="3.40.50.150">
    <property type="entry name" value="Vaccinia Virus protein VP39"/>
    <property type="match status" value="1"/>
</dbReference>
<dbReference type="GO" id="GO:0102559">
    <property type="term" value="F:peptide chain release factor N(5)-glutamine methyltransferase activity"/>
    <property type="evidence" value="ECO:0007669"/>
    <property type="project" value="UniProtKB-EC"/>
</dbReference>
<evidence type="ECO:0000259" key="5">
    <source>
        <dbReference type="Pfam" id="PF13847"/>
    </source>
</evidence>
<dbReference type="CDD" id="cd02440">
    <property type="entry name" value="AdoMet_MTases"/>
    <property type="match status" value="1"/>
</dbReference>
<comment type="caution">
    <text evidence="7">The sequence shown here is derived from an EMBL/GenBank/DDBJ whole genome shotgun (WGS) entry which is preliminary data.</text>
</comment>
<reference evidence="7" key="1">
    <citation type="journal article" date="2020" name="mSystems">
        <title>Genome- and Community-Level Interaction Insights into Carbon Utilization and Element Cycling Functions of Hydrothermarchaeota in Hydrothermal Sediment.</title>
        <authorList>
            <person name="Zhou Z."/>
            <person name="Liu Y."/>
            <person name="Xu W."/>
            <person name="Pan J."/>
            <person name="Luo Z.H."/>
            <person name="Li M."/>
        </authorList>
    </citation>
    <scope>NUCLEOTIDE SEQUENCE [LARGE SCALE GENOMIC DNA]</scope>
    <source>
        <strain evidence="7">SpSt-464</strain>
    </source>
</reference>
<dbReference type="PANTHER" id="PTHR18895">
    <property type="entry name" value="HEMK METHYLTRANSFERASE"/>
    <property type="match status" value="1"/>
</dbReference>
<sequence length="291" mass="33446">MRKVNVTPKDLLTESILILKKHKIKDAKLNAELIMSHCMNGDRIYLYENYNKCLTKIEQNLFRSLIRRRIKKEPVQYIIGKTEFMGIQFKVNKNVLIPRPDTETLVEFAIKYSLENKIDSKYRILDYGTGSGNIIISIAKYSPNLQYYAIDISRGALLLAKENAKLNGVDKDIVFVQSNGFSSFNSNFRFDMIVSNPPYIPTSVILKLPEEIKSFEPLISLDGGEDGLKVIKDIVFNAYKHLNKNGVCLIEIGYDQSDIVEKMVREVAKYKDIKFLKDLAGIKRVVFFKKK</sequence>
<name>A0A7C3J5E0_UNCW3</name>
<dbReference type="InterPro" id="IPR040758">
    <property type="entry name" value="PrmC_N"/>
</dbReference>
<dbReference type="GO" id="GO:0003676">
    <property type="term" value="F:nucleic acid binding"/>
    <property type="evidence" value="ECO:0007669"/>
    <property type="project" value="InterPro"/>
</dbReference>
<feature type="binding site" evidence="4">
    <location>
        <begin position="196"/>
        <end position="199"/>
    </location>
    <ligand>
        <name>substrate</name>
    </ligand>
</feature>
<keyword evidence="3 4" id="KW-0949">S-adenosyl-L-methionine</keyword>
<dbReference type="PANTHER" id="PTHR18895:SF74">
    <property type="entry name" value="MTRF1L RELEASE FACTOR GLUTAMINE METHYLTRANSFERASE"/>
    <property type="match status" value="1"/>
</dbReference>
<comment type="caution">
    <text evidence="4">Lacks conserved residue(s) required for the propagation of feature annotation.</text>
</comment>
<dbReference type="Gene3D" id="1.10.8.10">
    <property type="entry name" value="DNA helicase RuvA subunit, C-terminal domain"/>
    <property type="match status" value="1"/>
</dbReference>
<dbReference type="NCBIfam" id="TIGR00536">
    <property type="entry name" value="hemK_fam"/>
    <property type="match status" value="1"/>
</dbReference>
<protein>
    <recommendedName>
        <fullName evidence="4">Release factor glutamine methyltransferase</fullName>
        <shortName evidence="4">RF MTase</shortName>
        <ecNumber evidence="4">2.1.1.297</ecNumber>
    </recommendedName>
    <alternativeName>
        <fullName evidence="4">N5-glutamine methyltransferase PrmC</fullName>
    </alternativeName>
    <alternativeName>
        <fullName evidence="4">Protein-(glutamine-N5) MTase PrmC</fullName>
    </alternativeName>
    <alternativeName>
        <fullName evidence="4">Protein-glutamine N-methyltransferase PrmC</fullName>
    </alternativeName>
</protein>
<accession>A0A7C3J5E0</accession>
<organism evidence="7">
    <name type="scientific">candidate division WOR-3 bacterium</name>
    <dbReference type="NCBI Taxonomy" id="2052148"/>
    <lineage>
        <taxon>Bacteria</taxon>
        <taxon>Bacteria division WOR-3</taxon>
    </lineage>
</organism>
<evidence type="ECO:0000256" key="1">
    <source>
        <dbReference type="ARBA" id="ARBA00022603"/>
    </source>
</evidence>
<dbReference type="HAMAP" id="MF_02126">
    <property type="entry name" value="RF_methyltr_PrmC"/>
    <property type="match status" value="1"/>
</dbReference>
<dbReference type="AlphaFoldDB" id="A0A7C3J5E0"/>
<comment type="function">
    <text evidence="4">Methylates the class 1 translation termination release factors RF1/PrfA and RF2/PrfB on the glutamine residue of the universally conserved GGQ motif.</text>
</comment>
<dbReference type="InterPro" id="IPR025714">
    <property type="entry name" value="Methyltranfer_dom"/>
</dbReference>
<evidence type="ECO:0000313" key="7">
    <source>
        <dbReference type="EMBL" id="HFK23216.1"/>
    </source>
</evidence>
<evidence type="ECO:0000256" key="3">
    <source>
        <dbReference type="ARBA" id="ARBA00022691"/>
    </source>
</evidence>